<dbReference type="PIRSF" id="PIRSF000495">
    <property type="entry name" value="Amidotransf_hisH"/>
    <property type="match status" value="1"/>
</dbReference>
<sequence length="202" mass="22252">MKVGIIDYGAGNLRSVANAVQSLGIEPRVFSTPDGFDGLTHVILPGVGAFGDSMEELTRRGLDEPIRKWISEDKPFFGICVGYQLLFESGEESPGIAGLGVFKGNVCRFPEDGRKIPHMGWNAAVATNESDSEWDGLGASPFFYFVHSYYPEPQDQSLVAMRTDYEGLSFASAIRRGKLLATQFHPEKSQKAGLRLLENFLR</sequence>
<accession>A0ABW2L482</accession>
<gene>
    <name evidence="10 12" type="primary">hisH</name>
    <name evidence="12" type="ORF">ACFQY0_08285</name>
</gene>
<dbReference type="Proteomes" id="UP001596472">
    <property type="component" value="Unassembled WGS sequence"/>
</dbReference>
<dbReference type="EC" id="3.5.1.2" evidence="10"/>
<comment type="caution">
    <text evidence="12">The sequence shown here is derived from an EMBL/GenBank/DDBJ whole genome shotgun (WGS) entry which is preliminary data.</text>
</comment>
<dbReference type="InterPro" id="IPR010139">
    <property type="entry name" value="Imidazole-glycPsynth_HisH"/>
</dbReference>
<keyword evidence="10" id="KW-0963">Cytoplasm</keyword>
<dbReference type="Gene3D" id="3.40.50.880">
    <property type="match status" value="1"/>
</dbReference>
<evidence type="ECO:0000256" key="6">
    <source>
        <dbReference type="ARBA" id="ARBA00023102"/>
    </source>
</evidence>
<dbReference type="PANTHER" id="PTHR42701:SF1">
    <property type="entry name" value="IMIDAZOLE GLYCEROL PHOSPHATE SYNTHASE SUBUNIT HISH"/>
    <property type="match status" value="1"/>
</dbReference>
<dbReference type="InterPro" id="IPR017926">
    <property type="entry name" value="GATASE"/>
</dbReference>
<evidence type="ECO:0000256" key="8">
    <source>
        <dbReference type="ARBA" id="ARBA00047838"/>
    </source>
</evidence>
<evidence type="ECO:0000256" key="4">
    <source>
        <dbReference type="ARBA" id="ARBA00022801"/>
    </source>
</evidence>
<evidence type="ECO:0000256" key="9">
    <source>
        <dbReference type="ARBA" id="ARBA00049534"/>
    </source>
</evidence>
<dbReference type="RefSeq" id="WP_379711255.1">
    <property type="nucleotide sequence ID" value="NZ_JBHTBS010000003.1"/>
</dbReference>
<dbReference type="SUPFAM" id="SSF52317">
    <property type="entry name" value="Class I glutamine amidotransferase-like"/>
    <property type="match status" value="1"/>
</dbReference>
<feature type="active site" description="Nucleophile" evidence="10">
    <location>
        <position position="80"/>
    </location>
</feature>
<evidence type="ECO:0000313" key="13">
    <source>
        <dbReference type="Proteomes" id="UP001596472"/>
    </source>
</evidence>
<feature type="active site" evidence="10">
    <location>
        <position position="185"/>
    </location>
</feature>
<organism evidence="12 13">
    <name type="scientific">Haloferula chungangensis</name>
    <dbReference type="NCBI Taxonomy" id="1048331"/>
    <lineage>
        <taxon>Bacteria</taxon>
        <taxon>Pseudomonadati</taxon>
        <taxon>Verrucomicrobiota</taxon>
        <taxon>Verrucomicrobiia</taxon>
        <taxon>Verrucomicrobiales</taxon>
        <taxon>Verrucomicrobiaceae</taxon>
        <taxon>Haloferula</taxon>
    </lineage>
</organism>
<evidence type="ECO:0000256" key="3">
    <source>
        <dbReference type="ARBA" id="ARBA00022605"/>
    </source>
</evidence>
<dbReference type="PANTHER" id="PTHR42701">
    <property type="entry name" value="IMIDAZOLE GLYCEROL PHOSPHATE SYNTHASE SUBUNIT HISH"/>
    <property type="match status" value="1"/>
</dbReference>
<feature type="domain" description="Glutamine amidotransferase" evidence="11">
    <location>
        <begin position="5"/>
        <end position="201"/>
    </location>
</feature>
<evidence type="ECO:0000256" key="2">
    <source>
        <dbReference type="ARBA" id="ARBA00011152"/>
    </source>
</evidence>
<evidence type="ECO:0000256" key="7">
    <source>
        <dbReference type="ARBA" id="ARBA00023239"/>
    </source>
</evidence>
<evidence type="ECO:0000259" key="11">
    <source>
        <dbReference type="Pfam" id="PF00117"/>
    </source>
</evidence>
<evidence type="ECO:0000256" key="10">
    <source>
        <dbReference type="HAMAP-Rule" id="MF_00278"/>
    </source>
</evidence>
<dbReference type="InterPro" id="IPR029062">
    <property type="entry name" value="Class_I_gatase-like"/>
</dbReference>
<keyword evidence="3 10" id="KW-0028">Amino-acid biosynthesis</keyword>
<evidence type="ECO:0000313" key="12">
    <source>
        <dbReference type="EMBL" id="MFC7337173.1"/>
    </source>
</evidence>
<dbReference type="EC" id="4.3.2.10" evidence="10"/>
<comment type="pathway">
    <text evidence="1 10">Amino-acid biosynthesis; L-histidine biosynthesis; L-histidine from 5-phospho-alpha-D-ribose 1-diphosphate: step 5/9.</text>
</comment>
<dbReference type="CDD" id="cd01748">
    <property type="entry name" value="GATase1_IGP_Synthase"/>
    <property type="match status" value="1"/>
</dbReference>
<keyword evidence="13" id="KW-1185">Reference proteome</keyword>
<comment type="subcellular location">
    <subcellularLocation>
        <location evidence="10">Cytoplasm</location>
    </subcellularLocation>
</comment>
<keyword evidence="4 10" id="KW-0378">Hydrolase</keyword>
<protein>
    <recommendedName>
        <fullName evidence="10">Imidazole glycerol phosphate synthase subunit HisH</fullName>
        <ecNumber evidence="10">4.3.2.10</ecNumber>
    </recommendedName>
    <alternativeName>
        <fullName evidence="10">IGP synthase glutaminase subunit</fullName>
        <ecNumber evidence="10">3.5.1.2</ecNumber>
    </alternativeName>
    <alternativeName>
        <fullName evidence="10">IGP synthase subunit HisH</fullName>
    </alternativeName>
    <alternativeName>
        <fullName evidence="10">ImGP synthase subunit HisH</fullName>
        <shortName evidence="10">IGPS subunit HisH</shortName>
    </alternativeName>
</protein>
<comment type="subunit">
    <text evidence="2 10">Heterodimer of HisH and HisF.</text>
</comment>
<comment type="catalytic activity">
    <reaction evidence="8 10">
        <text>5-[(5-phospho-1-deoxy-D-ribulos-1-ylimino)methylamino]-1-(5-phospho-beta-D-ribosyl)imidazole-4-carboxamide + L-glutamine = D-erythro-1-(imidazol-4-yl)glycerol 3-phosphate + 5-amino-1-(5-phospho-beta-D-ribosyl)imidazole-4-carboxamide + L-glutamate + H(+)</text>
        <dbReference type="Rhea" id="RHEA:24793"/>
        <dbReference type="ChEBI" id="CHEBI:15378"/>
        <dbReference type="ChEBI" id="CHEBI:29985"/>
        <dbReference type="ChEBI" id="CHEBI:58278"/>
        <dbReference type="ChEBI" id="CHEBI:58359"/>
        <dbReference type="ChEBI" id="CHEBI:58475"/>
        <dbReference type="ChEBI" id="CHEBI:58525"/>
        <dbReference type="EC" id="4.3.2.10"/>
    </reaction>
</comment>
<proteinExistence type="inferred from homology"/>
<dbReference type="PROSITE" id="PS51273">
    <property type="entry name" value="GATASE_TYPE_1"/>
    <property type="match status" value="1"/>
</dbReference>
<comment type="function">
    <text evidence="10">IGPS catalyzes the conversion of PRFAR and glutamine to IGP, AICAR and glutamate. The HisH subunit catalyzes the hydrolysis of glutamine to glutamate and ammonia as part of the synthesis of IGP and AICAR. The resulting ammonia molecule is channeled to the active site of HisF.</text>
</comment>
<reference evidence="13" key="1">
    <citation type="journal article" date="2019" name="Int. J. Syst. Evol. Microbiol.">
        <title>The Global Catalogue of Microorganisms (GCM) 10K type strain sequencing project: providing services to taxonomists for standard genome sequencing and annotation.</title>
        <authorList>
            <consortium name="The Broad Institute Genomics Platform"/>
            <consortium name="The Broad Institute Genome Sequencing Center for Infectious Disease"/>
            <person name="Wu L."/>
            <person name="Ma J."/>
        </authorList>
    </citation>
    <scope>NUCLEOTIDE SEQUENCE [LARGE SCALE GENOMIC DNA]</scope>
    <source>
        <strain evidence="13">CGMCC 4.1467</strain>
    </source>
</reference>
<name>A0ABW2L482_9BACT</name>
<evidence type="ECO:0000256" key="1">
    <source>
        <dbReference type="ARBA" id="ARBA00005091"/>
    </source>
</evidence>
<dbReference type="HAMAP" id="MF_00278">
    <property type="entry name" value="HisH"/>
    <property type="match status" value="1"/>
</dbReference>
<keyword evidence="7 10" id="KW-0456">Lyase</keyword>
<dbReference type="EMBL" id="JBHTBS010000003">
    <property type="protein sequence ID" value="MFC7337173.1"/>
    <property type="molecule type" value="Genomic_DNA"/>
</dbReference>
<dbReference type="Pfam" id="PF00117">
    <property type="entry name" value="GATase"/>
    <property type="match status" value="1"/>
</dbReference>
<comment type="catalytic activity">
    <reaction evidence="9 10">
        <text>L-glutamine + H2O = L-glutamate + NH4(+)</text>
        <dbReference type="Rhea" id="RHEA:15889"/>
        <dbReference type="ChEBI" id="CHEBI:15377"/>
        <dbReference type="ChEBI" id="CHEBI:28938"/>
        <dbReference type="ChEBI" id="CHEBI:29985"/>
        <dbReference type="ChEBI" id="CHEBI:58359"/>
        <dbReference type="EC" id="3.5.1.2"/>
    </reaction>
</comment>
<keyword evidence="6 10" id="KW-0368">Histidine biosynthesis</keyword>
<keyword evidence="5 10" id="KW-0315">Glutamine amidotransferase</keyword>
<feature type="active site" evidence="10">
    <location>
        <position position="187"/>
    </location>
</feature>
<evidence type="ECO:0000256" key="5">
    <source>
        <dbReference type="ARBA" id="ARBA00022962"/>
    </source>
</evidence>
<dbReference type="GO" id="GO:0016829">
    <property type="term" value="F:lyase activity"/>
    <property type="evidence" value="ECO:0007669"/>
    <property type="project" value="UniProtKB-KW"/>
</dbReference>
<dbReference type="NCBIfam" id="TIGR01855">
    <property type="entry name" value="IMP_synth_hisH"/>
    <property type="match status" value="1"/>
</dbReference>